<keyword evidence="1" id="KW-0812">Transmembrane</keyword>
<protein>
    <recommendedName>
        <fullName evidence="4">Transporter suffix domain-containing protein</fullName>
    </recommendedName>
</protein>
<accession>A0ABM8NCH8</accession>
<reference evidence="2 3" key="1">
    <citation type="submission" date="2020-10" db="EMBL/GenBank/DDBJ databases">
        <authorList>
            <person name="Peeters C."/>
        </authorList>
    </citation>
    <scope>NUCLEOTIDE SEQUENCE [LARGE SCALE GENOMIC DNA]</scope>
    <source>
        <strain evidence="2 3">LMG 27952</strain>
    </source>
</reference>
<keyword evidence="3" id="KW-1185">Reference proteome</keyword>
<dbReference type="NCBIfam" id="NF033684">
    <property type="entry name" value="suffix_2_RND"/>
    <property type="match status" value="1"/>
</dbReference>
<dbReference type="InterPro" id="IPR047961">
    <property type="entry name" value="Transp_suffix-like"/>
</dbReference>
<feature type="transmembrane region" description="Helical" evidence="1">
    <location>
        <begin position="20"/>
        <end position="41"/>
    </location>
</feature>
<organism evidence="2 3">
    <name type="scientific">Paraburkholderia hiiakae</name>
    <dbReference type="NCBI Taxonomy" id="1081782"/>
    <lineage>
        <taxon>Bacteria</taxon>
        <taxon>Pseudomonadati</taxon>
        <taxon>Pseudomonadota</taxon>
        <taxon>Betaproteobacteria</taxon>
        <taxon>Burkholderiales</taxon>
        <taxon>Burkholderiaceae</taxon>
        <taxon>Paraburkholderia</taxon>
    </lineage>
</organism>
<gene>
    <name evidence="2" type="ORF">LMG27952_00830</name>
</gene>
<keyword evidence="1" id="KW-1133">Transmembrane helix</keyword>
<sequence length="169" mass="18155">MTTPDTQAKALPSGTWRFRAGIGVFLLAYAAWGLVPLAALAGAPATVIATLTGGIVVANKLMLLACVAVMGKPGFERLKALLLRHLKRFSPADTVGPARHAIGLVMFCLPLGSAMLEPYIDAIWPGLRPKMWEAQLLGDLMFVASFFVLGGDFWNKFRALFIRTARVAG</sequence>
<dbReference type="EMBL" id="CAJHCQ010000002">
    <property type="protein sequence ID" value="CAD6517306.1"/>
    <property type="molecule type" value="Genomic_DNA"/>
</dbReference>
<feature type="transmembrane region" description="Helical" evidence="1">
    <location>
        <begin position="136"/>
        <end position="154"/>
    </location>
</feature>
<evidence type="ECO:0000256" key="1">
    <source>
        <dbReference type="SAM" id="Phobius"/>
    </source>
</evidence>
<evidence type="ECO:0000313" key="2">
    <source>
        <dbReference type="EMBL" id="CAD6517306.1"/>
    </source>
</evidence>
<name>A0ABM8NCH8_9BURK</name>
<keyword evidence="1" id="KW-0472">Membrane</keyword>
<evidence type="ECO:0008006" key="4">
    <source>
        <dbReference type="Google" id="ProtNLM"/>
    </source>
</evidence>
<comment type="caution">
    <text evidence="2">The sequence shown here is derived from an EMBL/GenBank/DDBJ whole genome shotgun (WGS) entry which is preliminary data.</text>
</comment>
<evidence type="ECO:0000313" key="3">
    <source>
        <dbReference type="Proteomes" id="UP000656319"/>
    </source>
</evidence>
<proteinExistence type="predicted"/>
<feature type="transmembrane region" description="Helical" evidence="1">
    <location>
        <begin position="47"/>
        <end position="75"/>
    </location>
</feature>
<dbReference type="Proteomes" id="UP000656319">
    <property type="component" value="Unassembled WGS sequence"/>
</dbReference>
<feature type="transmembrane region" description="Helical" evidence="1">
    <location>
        <begin position="96"/>
        <end position="116"/>
    </location>
</feature>
<dbReference type="RefSeq" id="WP_236596683.1">
    <property type="nucleotide sequence ID" value="NZ_CAJHCQ010000002.1"/>
</dbReference>